<comment type="similarity">
    <text evidence="8">Belongs to the class I-like SAM-binding methyltransferase superfamily. C5-methyltransferase family.</text>
</comment>
<evidence type="ECO:0000256" key="6">
    <source>
        <dbReference type="ARBA" id="ARBA00023125"/>
    </source>
</evidence>
<evidence type="ECO:0000313" key="11">
    <source>
        <dbReference type="EMBL" id="KAF2244651.1"/>
    </source>
</evidence>
<dbReference type="EC" id="2.1.1.37" evidence="2"/>
<dbReference type="PANTHER" id="PTHR10629:SF54">
    <property type="entry name" value="DNA METHYLTRANSFERASE DIM-2"/>
    <property type="match status" value="1"/>
</dbReference>
<feature type="compositionally biased region" description="Polar residues" evidence="9">
    <location>
        <begin position="1037"/>
        <end position="1052"/>
    </location>
</feature>
<dbReference type="Pfam" id="PF00145">
    <property type="entry name" value="DNA_methylase"/>
    <property type="match status" value="1"/>
</dbReference>
<dbReference type="Pfam" id="PF25423">
    <property type="entry name" value="DUF7893"/>
    <property type="match status" value="1"/>
</dbReference>
<dbReference type="InterPro" id="IPR057215">
    <property type="entry name" value="DUF7893"/>
</dbReference>
<dbReference type="EMBL" id="ML987202">
    <property type="protein sequence ID" value="KAF2244651.1"/>
    <property type="molecule type" value="Genomic_DNA"/>
</dbReference>
<organism evidence="11 12">
    <name type="scientific">Trematosphaeria pertusa</name>
    <dbReference type="NCBI Taxonomy" id="390896"/>
    <lineage>
        <taxon>Eukaryota</taxon>
        <taxon>Fungi</taxon>
        <taxon>Dikarya</taxon>
        <taxon>Ascomycota</taxon>
        <taxon>Pezizomycotina</taxon>
        <taxon>Dothideomycetes</taxon>
        <taxon>Pleosporomycetidae</taxon>
        <taxon>Pleosporales</taxon>
        <taxon>Massarineae</taxon>
        <taxon>Trematosphaeriaceae</taxon>
        <taxon>Trematosphaeria</taxon>
    </lineage>
</organism>
<proteinExistence type="inferred from homology"/>
<evidence type="ECO:0000256" key="3">
    <source>
        <dbReference type="ARBA" id="ARBA00022603"/>
    </source>
</evidence>
<dbReference type="InterPro" id="IPR029063">
    <property type="entry name" value="SAM-dependent_MTases_sf"/>
</dbReference>
<feature type="compositionally biased region" description="Basic and acidic residues" evidence="9">
    <location>
        <begin position="1162"/>
        <end position="1172"/>
    </location>
</feature>
<feature type="compositionally biased region" description="Basic and acidic residues" evidence="9">
    <location>
        <begin position="1115"/>
        <end position="1125"/>
    </location>
</feature>
<dbReference type="InterPro" id="IPR043151">
    <property type="entry name" value="BAH_sf"/>
</dbReference>
<dbReference type="Pfam" id="PF01426">
    <property type="entry name" value="BAH"/>
    <property type="match status" value="1"/>
</dbReference>
<dbReference type="SUPFAM" id="SSF53335">
    <property type="entry name" value="S-adenosyl-L-methionine-dependent methyltransferases"/>
    <property type="match status" value="1"/>
</dbReference>
<feature type="region of interest" description="Disordered" evidence="9">
    <location>
        <begin position="1012"/>
        <end position="1072"/>
    </location>
</feature>
<evidence type="ECO:0000256" key="8">
    <source>
        <dbReference type="PROSITE-ProRule" id="PRU01016"/>
    </source>
</evidence>
<evidence type="ECO:0000313" key="12">
    <source>
        <dbReference type="Proteomes" id="UP000800094"/>
    </source>
</evidence>
<name>A0A6A6I2V2_9PLEO</name>
<feature type="compositionally biased region" description="Polar residues" evidence="9">
    <location>
        <begin position="1062"/>
        <end position="1072"/>
    </location>
</feature>
<evidence type="ECO:0000256" key="9">
    <source>
        <dbReference type="SAM" id="MobiDB-lite"/>
    </source>
</evidence>
<gene>
    <name evidence="11" type="ORF">BU26DRAFT_542610</name>
</gene>
<evidence type="ECO:0000256" key="4">
    <source>
        <dbReference type="ARBA" id="ARBA00022679"/>
    </source>
</evidence>
<dbReference type="OrthoDB" id="5376140at2759"/>
<dbReference type="GO" id="GO:0003886">
    <property type="term" value="F:DNA (cytosine-5-)-methyltransferase activity"/>
    <property type="evidence" value="ECO:0007669"/>
    <property type="project" value="UniProtKB-EC"/>
</dbReference>
<keyword evidence="4 8" id="KW-0808">Transferase</keyword>
<dbReference type="AlphaFoldDB" id="A0A6A6I2V2"/>
<dbReference type="GO" id="GO:0032259">
    <property type="term" value="P:methylation"/>
    <property type="evidence" value="ECO:0007669"/>
    <property type="project" value="UniProtKB-KW"/>
</dbReference>
<dbReference type="InterPro" id="IPR001025">
    <property type="entry name" value="BAH_dom"/>
</dbReference>
<comment type="subcellular location">
    <subcellularLocation>
        <location evidence="1">Nucleus</location>
    </subcellularLocation>
</comment>
<feature type="domain" description="BAH" evidence="10">
    <location>
        <begin position="325"/>
        <end position="453"/>
    </location>
</feature>
<dbReference type="InterPro" id="IPR001525">
    <property type="entry name" value="C5_MeTfrase"/>
</dbReference>
<evidence type="ECO:0000256" key="2">
    <source>
        <dbReference type="ARBA" id="ARBA00011975"/>
    </source>
</evidence>
<dbReference type="PANTHER" id="PTHR10629">
    <property type="entry name" value="CYTOSINE-SPECIFIC METHYLTRANSFERASE"/>
    <property type="match status" value="1"/>
</dbReference>
<dbReference type="GO" id="GO:0003677">
    <property type="term" value="F:DNA binding"/>
    <property type="evidence" value="ECO:0007669"/>
    <property type="project" value="UniProtKB-KW"/>
</dbReference>
<keyword evidence="6" id="KW-0238">DNA-binding</keyword>
<dbReference type="Gene3D" id="3.40.50.150">
    <property type="entry name" value="Vaccinia Virus protein VP39"/>
    <property type="match status" value="1"/>
</dbReference>
<dbReference type="GO" id="GO:0044027">
    <property type="term" value="P:negative regulation of gene expression via chromosomal CpG island methylation"/>
    <property type="evidence" value="ECO:0007669"/>
    <property type="project" value="TreeGrafter"/>
</dbReference>
<dbReference type="Gene3D" id="2.30.30.490">
    <property type="match status" value="1"/>
</dbReference>
<dbReference type="GO" id="GO:0005634">
    <property type="term" value="C:nucleus"/>
    <property type="evidence" value="ECO:0007669"/>
    <property type="project" value="UniProtKB-SubCell"/>
</dbReference>
<feature type="active site" evidence="8">
    <location>
        <position position="699"/>
    </location>
</feature>
<evidence type="ECO:0000256" key="5">
    <source>
        <dbReference type="ARBA" id="ARBA00022691"/>
    </source>
</evidence>
<dbReference type="PROSITE" id="PS51679">
    <property type="entry name" value="SAM_MT_C5"/>
    <property type="match status" value="1"/>
</dbReference>
<evidence type="ECO:0000256" key="1">
    <source>
        <dbReference type="ARBA" id="ARBA00004123"/>
    </source>
</evidence>
<keyword evidence="7" id="KW-0539">Nucleus</keyword>
<keyword evidence="5 8" id="KW-0949">S-adenosyl-L-methionine</keyword>
<sequence>MDSSDRVRANSPRVIIHKYAKNSETIKTAPAEADYPRSYDKNWTPPYTAIAEARALVNFKKAWEANPAEEFLVVDLTDFEIYLSPNAKQFANELTSLEFLDVRGRELCFDGILAIGEVRHYVRAVRVKVYSIEGYGEEDRPNTTIFLQSQEANHDRDYDIWYRLNSPARRYRRFYEPFKWVATFGKHVIDYLEAHEDSISLESFRNDFHQWLSHRFLNNADFTDWLREYGRIDFCISVHAHIDYLVQEAIKPQPIICTKTITTPHTFHCFKKRYFAEELLEMEPSDAVRQLQDRRKRLLGFPIDPPPKQPKTSPKSSLFRLRDLRPFVVGDVVAIEPNESEEKLWRKTATNEAVQREWVAYIHRVEMLEDNTQQLFVLWLYHPENTTISTADYPVEKELFMSDHCNCNEPKLLSTDVTSRRTVDWFSRAFDTDKDFLVRQTYMPEEAHFITLQKAHFGCDCTKGDTGSVQNCRVGDSVYIKKTNAGRRILEPVVIHSVDHTNKEVTVRRLLRLKRDCPDTLGNTRKRGIAENELVWTRELIKVSAQRVERRCYIKFFSIEDVLSHNIPFPYNRGGAGDFWILSTQRTMTEDQPKIKPLAEAPISLIQGPNPTMKPSFEKLPGLGLFSGCGNLDRGLEEAGAVQFKTAVDYNAEAVHTLRANARYTDLKLWLGSVDDYLAAALSASDMEEFAVIAAGSPCPGFSTLQQDWLSKQSLKNASHVTTFCSFVDLYRPKWALLENVVNMACNRKGYEGERVLSQIVACLVALGYQVRQFIMSSWNYRGSQQRSRLIVSIAAPGLAPIIAPWHTHSHPDSAKSRSIGELLTGQKFGVHEEYPTPFAFVSAGEAIAELPNIGNGKVQTCIPFPDHRLHRPLNRDYQNIINRVPTHPPGQGLADALRLGLIPPDFPGVRKEIGKAFRRMTKDGLISTITTNPSPHDARGGAVVHWEQNRPLSIEEARRAQGIPPDEVIIGSLSEQIRMVGNAVDRHVAEPLGLSLRHAVETSPAEILNADKVSSDKDTGVMTDDTGHTIRLNMRITASSSRQPPETTLESKSGAVEPSDNEPSTTGGVLTSDTIFERLSKSVSGFLRPTFSALSNHLPVRGKRAREEFDDVEERPHLPSEESSRSSLSKRARREEHLEQSGITPSNGIPTKLTKPGSRPHHLDPCFEKAPSRKTRHSGLPVQYVPQAWDKVPEKGLKKANEQGRRAYA</sequence>
<evidence type="ECO:0000259" key="10">
    <source>
        <dbReference type="PROSITE" id="PS51038"/>
    </source>
</evidence>
<dbReference type="Proteomes" id="UP000800094">
    <property type="component" value="Unassembled WGS sequence"/>
</dbReference>
<reference evidence="11" key="1">
    <citation type="journal article" date="2020" name="Stud. Mycol.">
        <title>101 Dothideomycetes genomes: a test case for predicting lifestyles and emergence of pathogens.</title>
        <authorList>
            <person name="Haridas S."/>
            <person name="Albert R."/>
            <person name="Binder M."/>
            <person name="Bloem J."/>
            <person name="Labutti K."/>
            <person name="Salamov A."/>
            <person name="Andreopoulos B."/>
            <person name="Baker S."/>
            <person name="Barry K."/>
            <person name="Bills G."/>
            <person name="Bluhm B."/>
            <person name="Cannon C."/>
            <person name="Castanera R."/>
            <person name="Culley D."/>
            <person name="Daum C."/>
            <person name="Ezra D."/>
            <person name="Gonzalez J."/>
            <person name="Henrissat B."/>
            <person name="Kuo A."/>
            <person name="Liang C."/>
            <person name="Lipzen A."/>
            <person name="Lutzoni F."/>
            <person name="Magnuson J."/>
            <person name="Mondo S."/>
            <person name="Nolan M."/>
            <person name="Ohm R."/>
            <person name="Pangilinan J."/>
            <person name="Park H.-J."/>
            <person name="Ramirez L."/>
            <person name="Alfaro M."/>
            <person name="Sun H."/>
            <person name="Tritt A."/>
            <person name="Yoshinaga Y."/>
            <person name="Zwiers L.-H."/>
            <person name="Turgeon B."/>
            <person name="Goodwin S."/>
            <person name="Spatafora J."/>
            <person name="Crous P."/>
            <person name="Grigoriev I."/>
        </authorList>
    </citation>
    <scope>NUCLEOTIDE SEQUENCE</scope>
    <source>
        <strain evidence="11">CBS 122368</strain>
    </source>
</reference>
<feature type="region of interest" description="Disordered" evidence="9">
    <location>
        <begin position="1108"/>
        <end position="1210"/>
    </location>
</feature>
<evidence type="ECO:0000256" key="7">
    <source>
        <dbReference type="ARBA" id="ARBA00023242"/>
    </source>
</evidence>
<protein>
    <recommendedName>
        <fullName evidence="2">DNA (cytosine-5-)-methyltransferase</fullName>
        <ecNumber evidence="2">2.1.1.37</ecNumber>
    </recommendedName>
</protein>
<keyword evidence="3 8" id="KW-0489">Methyltransferase</keyword>
<dbReference type="PROSITE" id="PS51038">
    <property type="entry name" value="BAH"/>
    <property type="match status" value="1"/>
</dbReference>
<feature type="compositionally biased region" description="Basic and acidic residues" evidence="9">
    <location>
        <begin position="1192"/>
        <end position="1210"/>
    </location>
</feature>
<dbReference type="Gene3D" id="3.90.120.10">
    <property type="entry name" value="DNA Methylase, subunit A, domain 2"/>
    <property type="match status" value="1"/>
</dbReference>
<dbReference type="InterPro" id="IPR050390">
    <property type="entry name" value="C5-Methyltransferase"/>
</dbReference>
<dbReference type="GeneID" id="54584991"/>
<dbReference type="GO" id="GO:0003682">
    <property type="term" value="F:chromatin binding"/>
    <property type="evidence" value="ECO:0007669"/>
    <property type="project" value="InterPro"/>
</dbReference>
<dbReference type="RefSeq" id="XP_033679655.1">
    <property type="nucleotide sequence ID" value="XM_033831661.1"/>
</dbReference>
<accession>A0A6A6I2V2</accession>
<keyword evidence="12" id="KW-1185">Reference proteome</keyword>